<organism evidence="4 5">
    <name type="scientific">Cohnella xylanilytica</name>
    <dbReference type="NCBI Taxonomy" id="557555"/>
    <lineage>
        <taxon>Bacteria</taxon>
        <taxon>Bacillati</taxon>
        <taxon>Bacillota</taxon>
        <taxon>Bacilli</taxon>
        <taxon>Bacillales</taxon>
        <taxon>Paenibacillaceae</taxon>
        <taxon>Cohnella</taxon>
    </lineage>
</organism>
<feature type="domain" description="Transcription regulator PadR C-terminal" evidence="3">
    <location>
        <begin position="93"/>
        <end position="153"/>
    </location>
</feature>
<evidence type="ECO:0000259" key="3">
    <source>
        <dbReference type="Pfam" id="PF10400"/>
    </source>
</evidence>
<feature type="domain" description="Transcription regulator PadR N-terminal" evidence="2">
    <location>
        <begin position="7"/>
        <end position="80"/>
    </location>
</feature>
<dbReference type="SUPFAM" id="SSF46785">
    <property type="entry name" value="Winged helix' DNA-binding domain"/>
    <property type="match status" value="1"/>
</dbReference>
<dbReference type="InterPro" id="IPR036390">
    <property type="entry name" value="WH_DNA-bd_sf"/>
</dbReference>
<gene>
    <name evidence="4" type="ORF">H7B90_31925</name>
</gene>
<dbReference type="RefSeq" id="WP_185139948.1">
    <property type="nucleotide sequence ID" value="NZ_BORM01000006.1"/>
</dbReference>
<reference evidence="4 5" key="1">
    <citation type="submission" date="2020-08" db="EMBL/GenBank/DDBJ databases">
        <title>Cohnella phylogeny.</title>
        <authorList>
            <person name="Dunlap C."/>
        </authorList>
    </citation>
    <scope>NUCLEOTIDE SEQUENCE [LARGE SCALE GENOMIC DNA]</scope>
    <source>
        <strain evidence="4 5">DSM 25239</strain>
    </source>
</reference>
<sequence>MNSQDVILGLLHKRPLSGYEIKGLFEFPLGFFFDASFGTIYPTLAKLESSGFISKESVVQDNRPNKNVYRLTEAGRNRFREYMNSPLEQDLYRSDLLVRLFFAEFVGTDRLAEWLTSEIEEAKRQLKQLEDLRIAEPDMPSGSWLCLQVGIDLIRAKAKALEEGLKRLQAERSASSPDGN</sequence>
<dbReference type="Pfam" id="PF03551">
    <property type="entry name" value="PadR"/>
    <property type="match status" value="1"/>
</dbReference>
<keyword evidence="5" id="KW-1185">Reference proteome</keyword>
<dbReference type="Gene3D" id="6.10.140.1570">
    <property type="match status" value="1"/>
</dbReference>
<evidence type="ECO:0000256" key="1">
    <source>
        <dbReference type="SAM" id="Coils"/>
    </source>
</evidence>
<dbReference type="PANTHER" id="PTHR43252:SF6">
    <property type="entry name" value="NEGATIVE TRANSCRIPTION REGULATOR PADR"/>
    <property type="match status" value="1"/>
</dbReference>
<comment type="caution">
    <text evidence="4">The sequence shown here is derived from an EMBL/GenBank/DDBJ whole genome shotgun (WGS) entry which is preliminary data.</text>
</comment>
<evidence type="ECO:0000313" key="4">
    <source>
        <dbReference type="EMBL" id="MBB6696006.1"/>
    </source>
</evidence>
<accession>A0A841U5V1</accession>
<protein>
    <submittedName>
        <fullName evidence="4">PadR family transcriptional regulator</fullName>
    </submittedName>
</protein>
<dbReference type="InterPro" id="IPR036388">
    <property type="entry name" value="WH-like_DNA-bd_sf"/>
</dbReference>
<dbReference type="Proteomes" id="UP000553776">
    <property type="component" value="Unassembled WGS sequence"/>
</dbReference>
<evidence type="ECO:0000313" key="5">
    <source>
        <dbReference type="Proteomes" id="UP000553776"/>
    </source>
</evidence>
<dbReference type="Pfam" id="PF10400">
    <property type="entry name" value="Vir_act_alpha_C"/>
    <property type="match status" value="1"/>
</dbReference>
<dbReference type="InterPro" id="IPR005149">
    <property type="entry name" value="Tscrpt_reg_PadR_N"/>
</dbReference>
<dbReference type="InterPro" id="IPR018309">
    <property type="entry name" value="Tscrpt_reg_PadR_C"/>
</dbReference>
<evidence type="ECO:0000259" key="2">
    <source>
        <dbReference type="Pfam" id="PF03551"/>
    </source>
</evidence>
<feature type="coiled-coil region" evidence="1">
    <location>
        <begin position="112"/>
        <end position="171"/>
    </location>
</feature>
<name>A0A841U5V1_9BACL</name>
<dbReference type="AlphaFoldDB" id="A0A841U5V1"/>
<proteinExistence type="predicted"/>
<dbReference type="EMBL" id="JACJVR010000159">
    <property type="protein sequence ID" value="MBB6696006.1"/>
    <property type="molecule type" value="Genomic_DNA"/>
</dbReference>
<keyword evidence="1" id="KW-0175">Coiled coil</keyword>
<dbReference type="PANTHER" id="PTHR43252">
    <property type="entry name" value="TRANSCRIPTIONAL REGULATOR YQJI"/>
    <property type="match status" value="1"/>
</dbReference>
<dbReference type="Gene3D" id="1.10.10.10">
    <property type="entry name" value="Winged helix-like DNA-binding domain superfamily/Winged helix DNA-binding domain"/>
    <property type="match status" value="1"/>
</dbReference>